<feature type="binding site" evidence="1">
    <location>
        <position position="56"/>
    </location>
    <ligand>
        <name>substrate</name>
    </ligand>
</feature>
<dbReference type="GO" id="GO:0046872">
    <property type="term" value="F:metal ion binding"/>
    <property type="evidence" value="ECO:0007669"/>
    <property type="project" value="UniProtKB-KW"/>
</dbReference>
<dbReference type="GO" id="GO:0030272">
    <property type="term" value="F:5-formyltetrahydrofolate cyclo-ligase activity"/>
    <property type="evidence" value="ECO:0007669"/>
    <property type="project" value="UniProtKB-EC"/>
</dbReference>
<dbReference type="InterPro" id="IPR024185">
    <property type="entry name" value="FTHF_cligase-like_sf"/>
</dbReference>
<sequence length="189" mass="21584">MLDKLTLRKKYKELRQSLSDEAIDEMSLQIANQALKLPIWDKTNYHIFLTITGKQEINTEYLLHILQGKDKSIIIPKAEFSSSEMKNILLQENTVLKTSEYGIPEPVSGIEVPAEIIDVVFVPLLAYDKKGNRVGYGKGFYDRFLKKCKSTAVFIGLSFFDAESEIPYENTDIPLHYCVTPTNIIDFLN</sequence>
<dbReference type="PANTHER" id="PTHR23407">
    <property type="entry name" value="ATPASE INHIBITOR/5-FORMYLTETRAHYDROFOLATE CYCLO-LIGASE"/>
    <property type="match status" value="1"/>
</dbReference>
<gene>
    <name evidence="3" type="ORF">K8344_01810</name>
</gene>
<reference evidence="3" key="1">
    <citation type="submission" date="2021-09" db="EMBL/GenBank/DDBJ databases">
        <title>Genome of Aequorivita sp. strain F64183.</title>
        <authorList>
            <person name="Wang Y."/>
        </authorList>
    </citation>
    <scope>NUCLEOTIDE SEQUENCE</scope>
    <source>
        <strain evidence="3">F64183</strain>
    </source>
</reference>
<comment type="catalytic activity">
    <reaction evidence="2">
        <text>(6S)-5-formyl-5,6,7,8-tetrahydrofolate + ATP = (6R)-5,10-methenyltetrahydrofolate + ADP + phosphate</text>
        <dbReference type="Rhea" id="RHEA:10488"/>
        <dbReference type="ChEBI" id="CHEBI:30616"/>
        <dbReference type="ChEBI" id="CHEBI:43474"/>
        <dbReference type="ChEBI" id="CHEBI:57455"/>
        <dbReference type="ChEBI" id="CHEBI:57457"/>
        <dbReference type="ChEBI" id="CHEBI:456216"/>
        <dbReference type="EC" id="6.3.3.2"/>
    </reaction>
</comment>
<dbReference type="GO" id="GO:0035999">
    <property type="term" value="P:tetrahydrofolate interconversion"/>
    <property type="evidence" value="ECO:0007669"/>
    <property type="project" value="TreeGrafter"/>
</dbReference>
<keyword evidence="3" id="KW-0436">Ligase</keyword>
<dbReference type="Gene3D" id="3.40.50.10420">
    <property type="entry name" value="NagB/RpiA/CoA transferase-like"/>
    <property type="match status" value="1"/>
</dbReference>
<protein>
    <recommendedName>
        <fullName evidence="2">5-formyltetrahydrofolate cyclo-ligase</fullName>
        <ecNumber evidence="2">6.3.3.2</ecNumber>
    </recommendedName>
</protein>
<feature type="binding site" evidence="1">
    <location>
        <begin position="4"/>
        <end position="8"/>
    </location>
    <ligand>
        <name>ATP</name>
        <dbReference type="ChEBI" id="CHEBI:30616"/>
    </ligand>
</feature>
<evidence type="ECO:0000256" key="1">
    <source>
        <dbReference type="PIRSR" id="PIRSR006806-1"/>
    </source>
</evidence>
<evidence type="ECO:0000256" key="2">
    <source>
        <dbReference type="RuleBase" id="RU361279"/>
    </source>
</evidence>
<keyword evidence="1 2" id="KW-0067">ATP-binding</keyword>
<proteinExistence type="inferred from homology"/>
<dbReference type="PANTHER" id="PTHR23407:SF11">
    <property type="entry name" value="CHROMOSOME UNDETERMINED SCAFFOLD_24, WHOLE GENOME SHOTGUN SEQUENCE"/>
    <property type="match status" value="1"/>
</dbReference>
<dbReference type="Proteomes" id="UP001139462">
    <property type="component" value="Unassembled WGS sequence"/>
</dbReference>
<feature type="binding site" evidence="1">
    <location>
        <begin position="133"/>
        <end position="141"/>
    </location>
    <ligand>
        <name>ATP</name>
        <dbReference type="ChEBI" id="CHEBI:30616"/>
    </ligand>
</feature>
<dbReference type="AlphaFoldDB" id="A0A9X1U3I0"/>
<dbReference type="NCBIfam" id="TIGR02727">
    <property type="entry name" value="MTHFS_bact"/>
    <property type="match status" value="1"/>
</dbReference>
<accession>A0A9X1U3I0</accession>
<dbReference type="InterPro" id="IPR037171">
    <property type="entry name" value="NagB/RpiA_transferase-like"/>
</dbReference>
<comment type="similarity">
    <text evidence="2">Belongs to the 5-formyltetrahydrofolate cyclo-ligase family.</text>
</comment>
<dbReference type="SUPFAM" id="SSF100950">
    <property type="entry name" value="NagB/RpiA/CoA transferase-like"/>
    <property type="match status" value="1"/>
</dbReference>
<dbReference type="RefSeq" id="WP_237606583.1">
    <property type="nucleotide sequence ID" value="NZ_JAIRBB010000001.1"/>
</dbReference>
<name>A0A9X1U3I0_9FLAO</name>
<dbReference type="GO" id="GO:0005524">
    <property type="term" value="F:ATP binding"/>
    <property type="evidence" value="ECO:0007669"/>
    <property type="project" value="UniProtKB-KW"/>
</dbReference>
<feature type="binding site" evidence="1">
    <location>
        <position position="51"/>
    </location>
    <ligand>
        <name>substrate</name>
    </ligand>
</feature>
<keyword evidence="2" id="KW-0479">Metal-binding</keyword>
<keyword evidence="2" id="KW-0460">Magnesium</keyword>
<comment type="cofactor">
    <cofactor evidence="2">
        <name>Mg(2+)</name>
        <dbReference type="ChEBI" id="CHEBI:18420"/>
    </cofactor>
</comment>
<dbReference type="GO" id="GO:0009396">
    <property type="term" value="P:folic acid-containing compound biosynthetic process"/>
    <property type="evidence" value="ECO:0007669"/>
    <property type="project" value="TreeGrafter"/>
</dbReference>
<dbReference type="InterPro" id="IPR002698">
    <property type="entry name" value="FTHF_cligase"/>
</dbReference>
<comment type="caution">
    <text evidence="3">The sequence shown here is derived from an EMBL/GenBank/DDBJ whole genome shotgun (WGS) entry which is preliminary data.</text>
</comment>
<organism evidence="3 4">
    <name type="scientific">Aequorivita xiaoshiensis</name>
    <dbReference type="NCBI Taxonomy" id="2874476"/>
    <lineage>
        <taxon>Bacteria</taxon>
        <taxon>Pseudomonadati</taxon>
        <taxon>Bacteroidota</taxon>
        <taxon>Flavobacteriia</taxon>
        <taxon>Flavobacteriales</taxon>
        <taxon>Flavobacteriaceae</taxon>
        <taxon>Aequorivita</taxon>
    </lineage>
</organism>
<dbReference type="EMBL" id="JAIRBB010000001">
    <property type="protein sequence ID" value="MCG2429840.1"/>
    <property type="molecule type" value="Genomic_DNA"/>
</dbReference>
<keyword evidence="4" id="KW-1185">Reference proteome</keyword>
<dbReference type="PIRSF" id="PIRSF006806">
    <property type="entry name" value="FTHF_cligase"/>
    <property type="match status" value="1"/>
</dbReference>
<evidence type="ECO:0000313" key="4">
    <source>
        <dbReference type="Proteomes" id="UP001139462"/>
    </source>
</evidence>
<keyword evidence="1 2" id="KW-0547">Nucleotide-binding</keyword>
<dbReference type="EC" id="6.3.3.2" evidence="2"/>
<dbReference type="Pfam" id="PF01812">
    <property type="entry name" value="5-FTHF_cyc-lig"/>
    <property type="match status" value="1"/>
</dbReference>
<evidence type="ECO:0000313" key="3">
    <source>
        <dbReference type="EMBL" id="MCG2429840.1"/>
    </source>
</evidence>